<dbReference type="Gene3D" id="2.30.30.30">
    <property type="match status" value="1"/>
</dbReference>
<dbReference type="InterPro" id="IPR041330">
    <property type="entry name" value="KN17_SH3"/>
</dbReference>
<dbReference type="GO" id="GO:0006260">
    <property type="term" value="P:DNA replication"/>
    <property type="evidence" value="ECO:0007669"/>
    <property type="project" value="TreeGrafter"/>
</dbReference>
<dbReference type="InterPro" id="IPR056767">
    <property type="entry name" value="C2H2-Znf_KIN17"/>
</dbReference>
<dbReference type="InterPro" id="IPR037321">
    <property type="entry name" value="KIN17-like"/>
</dbReference>
<dbReference type="AlphaFoldDB" id="A0AAN7TVK5"/>
<evidence type="ECO:0000256" key="2">
    <source>
        <dbReference type="ARBA" id="ARBA00022723"/>
    </source>
</evidence>
<reference evidence="8 9" key="1">
    <citation type="submission" date="2023-11" db="EMBL/GenBank/DDBJ databases">
        <title>Dfirmibasis_genome.</title>
        <authorList>
            <person name="Edelbroek B."/>
            <person name="Kjellin J."/>
            <person name="Jerlstrom-Hultqvist J."/>
            <person name="Soderbom F."/>
        </authorList>
    </citation>
    <scope>NUCLEOTIDE SEQUENCE [LARGE SCALE GENOMIC DNA]</scope>
    <source>
        <strain evidence="8 9">TNS-C-14</strain>
    </source>
</reference>
<evidence type="ECO:0000256" key="1">
    <source>
        <dbReference type="ARBA" id="ARBA00008517"/>
    </source>
</evidence>
<dbReference type="PANTHER" id="PTHR12805">
    <property type="entry name" value="KIN17 KIN, ANTIGENIC DETERMINANT OF RECA PROTEIN HOMOLOG"/>
    <property type="match status" value="1"/>
</dbReference>
<dbReference type="FunFam" id="2.30.30.140:FF:000092">
    <property type="entry name" value="DNA/RNA-binding protein KIN17"/>
    <property type="match status" value="1"/>
</dbReference>
<name>A0AAN7TVK5_9MYCE</name>
<dbReference type="FunFam" id="1.10.10.2030:FF:000001">
    <property type="entry name" value="DNA/RNA-binding protein KIN17, putative"/>
    <property type="match status" value="1"/>
</dbReference>
<dbReference type="InterPro" id="IPR019447">
    <property type="entry name" value="DNA/RNA-bd_Kin17_WH-like_dom"/>
</dbReference>
<dbReference type="SUPFAM" id="SSF57667">
    <property type="entry name" value="beta-beta-alpha zinc fingers"/>
    <property type="match status" value="1"/>
</dbReference>
<dbReference type="GO" id="GO:0006974">
    <property type="term" value="P:DNA damage response"/>
    <property type="evidence" value="ECO:0007669"/>
    <property type="project" value="TreeGrafter"/>
</dbReference>
<comment type="similarity">
    <text evidence="1">Belongs to the KIN17 family.</text>
</comment>
<accession>A0AAN7TVK5</accession>
<organism evidence="8 9">
    <name type="scientific">Dictyostelium firmibasis</name>
    <dbReference type="NCBI Taxonomy" id="79012"/>
    <lineage>
        <taxon>Eukaryota</taxon>
        <taxon>Amoebozoa</taxon>
        <taxon>Evosea</taxon>
        <taxon>Eumycetozoa</taxon>
        <taxon>Dictyostelia</taxon>
        <taxon>Dictyosteliales</taxon>
        <taxon>Dictyosteliaceae</taxon>
        <taxon>Dictyostelium</taxon>
    </lineage>
</organism>
<dbReference type="Pfam" id="PF18131">
    <property type="entry name" value="KN17_SH3"/>
    <property type="match status" value="1"/>
</dbReference>
<dbReference type="Gene3D" id="2.30.30.140">
    <property type="match status" value="1"/>
</dbReference>
<evidence type="ECO:0000256" key="5">
    <source>
        <dbReference type="SAM" id="Coils"/>
    </source>
</evidence>
<dbReference type="PANTHER" id="PTHR12805:SF0">
    <property type="entry name" value="DNA_RNA-BINDING PROTEIN KIN17"/>
    <property type="match status" value="1"/>
</dbReference>
<dbReference type="InterPro" id="IPR038254">
    <property type="entry name" value="KIN17_WH-like_sf"/>
</dbReference>
<dbReference type="GO" id="GO:0003690">
    <property type="term" value="F:double-stranded DNA binding"/>
    <property type="evidence" value="ECO:0007669"/>
    <property type="project" value="TreeGrafter"/>
</dbReference>
<dbReference type="InterPro" id="IPR041995">
    <property type="entry name" value="KOW_KIN17"/>
</dbReference>
<keyword evidence="3" id="KW-0863">Zinc-finger</keyword>
<evidence type="ECO:0000313" key="8">
    <source>
        <dbReference type="EMBL" id="KAK5575785.1"/>
    </source>
</evidence>
<evidence type="ECO:0000256" key="4">
    <source>
        <dbReference type="ARBA" id="ARBA00022833"/>
    </source>
</evidence>
<dbReference type="SMART" id="SM01253">
    <property type="entry name" value="Kin17_mid"/>
    <property type="match status" value="1"/>
</dbReference>
<evidence type="ECO:0000313" key="9">
    <source>
        <dbReference type="Proteomes" id="UP001344447"/>
    </source>
</evidence>
<feature type="coiled-coil region" evidence="5">
    <location>
        <begin position="149"/>
        <end position="193"/>
    </location>
</feature>
<evidence type="ECO:0000256" key="6">
    <source>
        <dbReference type="SAM" id="MobiDB-lite"/>
    </source>
</evidence>
<feature type="region of interest" description="Disordered" evidence="6">
    <location>
        <begin position="245"/>
        <end position="267"/>
    </location>
</feature>
<feature type="compositionally biased region" description="Low complexity" evidence="6">
    <location>
        <begin position="249"/>
        <end position="262"/>
    </location>
</feature>
<protein>
    <recommendedName>
        <fullName evidence="7">DNA/RNA-binding protein Kin17 WH-like domain-containing protein</fullName>
    </recommendedName>
</protein>
<dbReference type="Pfam" id="PF25095">
    <property type="entry name" value="C2H2-zf_KIN17"/>
    <property type="match status" value="1"/>
</dbReference>
<keyword evidence="9" id="KW-1185">Reference proteome</keyword>
<dbReference type="Proteomes" id="UP001344447">
    <property type="component" value="Unassembled WGS sequence"/>
</dbReference>
<sequence>MGKGDSLTPKQIANKIKAKGLQRLRWYCQLCEKQCRDENGFKCHVASEPHLRQMEVFSNKSSFIVSQYSKEFEEDFLRIMSRQFINSRVLANQVYAEYIKERHHIHMNATEWTTLTEFVKYLGKTSKCIVEETPKGWFITYINRDPDFVMKKESEERKERMELNEEERQRLQIEKQIKELNKNRNENDNQEIKPTQLSKEDLEIMSSLELSIKPTTASLSSSSSTTTTTTTTTTSISSFDRNAFDKVSTTNNNNNNDNNQTNPKPYTKKMSAIDEIMFKAKEKERLQKEKLEFEKQQQQQQPNSNNNSNKEEIAWIIKDIVVKIIDKELSHGKYYKQKGYIVSVENEFLAKVKLLDSGDILKIDQTFLETVIPQVDSTVIIVNGKYRGKEARIESVNFDDFNAKLYLKDNDLKITLPYEDFSKKY</sequence>
<feature type="domain" description="DNA/RNA-binding protein Kin17 WH-like" evidence="7">
    <location>
        <begin position="52"/>
        <end position="178"/>
    </location>
</feature>
<dbReference type="InterPro" id="IPR036236">
    <property type="entry name" value="Znf_C2H2_sf"/>
</dbReference>
<dbReference type="Pfam" id="PF10357">
    <property type="entry name" value="WH_KIN17"/>
    <property type="match status" value="1"/>
</dbReference>
<keyword evidence="2" id="KW-0479">Metal-binding</keyword>
<keyword evidence="4" id="KW-0862">Zinc</keyword>
<proteinExistence type="inferred from homology"/>
<dbReference type="GO" id="GO:0008270">
    <property type="term" value="F:zinc ion binding"/>
    <property type="evidence" value="ECO:0007669"/>
    <property type="project" value="UniProtKB-KW"/>
</dbReference>
<dbReference type="EMBL" id="JAVFKY010000005">
    <property type="protein sequence ID" value="KAK5575785.1"/>
    <property type="molecule type" value="Genomic_DNA"/>
</dbReference>
<dbReference type="InterPro" id="IPR014722">
    <property type="entry name" value="Rib_uL2_dom2"/>
</dbReference>
<evidence type="ECO:0000256" key="3">
    <source>
        <dbReference type="ARBA" id="ARBA00022771"/>
    </source>
</evidence>
<dbReference type="Pfam" id="PF25092">
    <property type="entry name" value="SH3_KIN17_C"/>
    <property type="match status" value="1"/>
</dbReference>
<feature type="region of interest" description="Disordered" evidence="6">
    <location>
        <begin position="215"/>
        <end position="234"/>
    </location>
</feature>
<dbReference type="Gene3D" id="1.10.10.2030">
    <property type="entry name" value="DNA/RNA-binding protein Kin17, conserved domain"/>
    <property type="match status" value="1"/>
</dbReference>
<keyword evidence="5" id="KW-0175">Coiled coil</keyword>
<comment type="caution">
    <text evidence="8">The sequence shown here is derived from an EMBL/GenBank/DDBJ whole genome shotgun (WGS) entry which is preliminary data.</text>
</comment>
<dbReference type="GO" id="GO:0005634">
    <property type="term" value="C:nucleus"/>
    <property type="evidence" value="ECO:0007669"/>
    <property type="project" value="TreeGrafter"/>
</dbReference>
<evidence type="ECO:0000259" key="7">
    <source>
        <dbReference type="SMART" id="SM01253"/>
    </source>
</evidence>
<gene>
    <name evidence="8" type="ORF">RB653_006919</name>
</gene>